<sequence>MRIYWKRTLTAAVLFLACTIFFITISNGSTKTNGRFLLQDLKLSAREIIWQQMNSERNLQVLRDLQNESVPFNVSYNVLAGLLMQTQKYLTVGLSSIKRKRGSYLLDTLQSIFSQSSEEELKQMVVVVLLADFNMEWNRQMVSDISARFPLPILRGQLLVVHAPQENYPPLEGLKRNFNDKPDRVYFRSKQNIDYAFLFSFCAKLSDYYIMLEDDVTCAKNFLTAMKRFIQSRGQSYWVTLEFSKLGYIGKLYHSSDLPRLAYFLFLFYQEMPCDWLLTHFNALLAQKDVIRCKPSLFQHMGLYSSFQGTVNHLKDEDFEEDPTDVANNPPADVLTDITPFEKYTPSKAYGATEGFFWGKSPSAGSHFTVVLHKPAIFRRVSIRTGSQDRKKDVLESAEVEVGHKLEQTTQGPKCSEYFKLGPLVEGQFERENIQAGISSTLSCLRIKVTKSQQAWVIIETIKIWTLNENESLPQGPQVNT</sequence>
<dbReference type="GO" id="GO:0008375">
    <property type="term" value="F:acetylglucosaminyltransferase activity"/>
    <property type="evidence" value="ECO:0007669"/>
    <property type="project" value="TreeGrafter"/>
</dbReference>
<keyword evidence="2" id="KW-0328">Glycosyltransferase</keyword>
<dbReference type="InterPro" id="IPR056576">
    <property type="entry name" value="MGAT4_A/B/C_C"/>
</dbReference>
<evidence type="ECO:0000259" key="5">
    <source>
        <dbReference type="Pfam" id="PF23524"/>
    </source>
</evidence>
<dbReference type="PANTHER" id="PTHR12062">
    <property type="entry name" value="N-ACETYLGLUCOSAMINYLTRANSFERASE VI"/>
    <property type="match status" value="1"/>
</dbReference>
<proteinExistence type="predicted"/>
<protein>
    <recommendedName>
        <fullName evidence="8">Alpha-1,3-mannosyl-glycoprotein 4-beta-N-acetylglucosaminyltransferase C</fullName>
    </recommendedName>
</protein>
<dbReference type="PANTHER" id="PTHR12062:SF11">
    <property type="entry name" value="ALPHA-1,3-MANNOSYL-GLYCOPROTEIN 4-BETA-N-ACETYLGLUCOSAMINYLTRANSFERASE-LIKE PROTEIN MGAT4E"/>
    <property type="match status" value="1"/>
</dbReference>
<dbReference type="OrthoDB" id="2016523at2759"/>
<accession>A0A9D3TDK6</accession>
<keyword evidence="3" id="KW-0808">Transferase</keyword>
<dbReference type="EMBL" id="JAFDVH010000008">
    <property type="protein sequence ID" value="KAG7472154.1"/>
    <property type="molecule type" value="Genomic_DNA"/>
</dbReference>
<dbReference type="Pfam" id="PF04666">
    <property type="entry name" value="MGAT4_cons"/>
    <property type="match status" value="1"/>
</dbReference>
<name>A0A9D3TDK6_MEGAT</name>
<evidence type="ECO:0000313" key="6">
    <source>
        <dbReference type="EMBL" id="KAG7472154.1"/>
    </source>
</evidence>
<evidence type="ECO:0000259" key="4">
    <source>
        <dbReference type="Pfam" id="PF04666"/>
    </source>
</evidence>
<dbReference type="InterPro" id="IPR057279">
    <property type="entry name" value="MGAT4"/>
</dbReference>
<dbReference type="Proteomes" id="UP001046870">
    <property type="component" value="Chromosome 8"/>
</dbReference>
<evidence type="ECO:0008006" key="8">
    <source>
        <dbReference type="Google" id="ProtNLM"/>
    </source>
</evidence>
<keyword evidence="7" id="KW-1185">Reference proteome</keyword>
<evidence type="ECO:0000256" key="2">
    <source>
        <dbReference type="ARBA" id="ARBA00022676"/>
    </source>
</evidence>
<dbReference type="GO" id="GO:0006487">
    <property type="term" value="P:protein N-linked glycosylation"/>
    <property type="evidence" value="ECO:0007669"/>
    <property type="project" value="TreeGrafter"/>
</dbReference>
<dbReference type="Pfam" id="PF23524">
    <property type="entry name" value="MGAT4A_C"/>
    <property type="match status" value="1"/>
</dbReference>
<comment type="caution">
    <text evidence="6">The sequence shown here is derived from an EMBL/GenBank/DDBJ whole genome shotgun (WGS) entry which is preliminary data.</text>
</comment>
<organism evidence="6 7">
    <name type="scientific">Megalops atlanticus</name>
    <name type="common">Tarpon</name>
    <name type="synonym">Clupea gigantea</name>
    <dbReference type="NCBI Taxonomy" id="7932"/>
    <lineage>
        <taxon>Eukaryota</taxon>
        <taxon>Metazoa</taxon>
        <taxon>Chordata</taxon>
        <taxon>Craniata</taxon>
        <taxon>Vertebrata</taxon>
        <taxon>Euteleostomi</taxon>
        <taxon>Actinopterygii</taxon>
        <taxon>Neopterygii</taxon>
        <taxon>Teleostei</taxon>
        <taxon>Elopiformes</taxon>
        <taxon>Megalopidae</taxon>
        <taxon>Megalops</taxon>
    </lineage>
</organism>
<feature type="domain" description="MGAT4 A/B/C C-terminal" evidence="5">
    <location>
        <begin position="332"/>
        <end position="460"/>
    </location>
</feature>
<evidence type="ECO:0000313" key="7">
    <source>
        <dbReference type="Proteomes" id="UP001046870"/>
    </source>
</evidence>
<dbReference type="AlphaFoldDB" id="A0A9D3TDK6"/>
<comment type="pathway">
    <text evidence="1">Protein modification; protein glycosylation.</text>
</comment>
<dbReference type="InterPro" id="IPR006759">
    <property type="entry name" value="Glyco_transf_54"/>
</dbReference>
<gene>
    <name evidence="6" type="ORF">MATL_G00105560</name>
</gene>
<dbReference type="PROSITE" id="PS51257">
    <property type="entry name" value="PROKAR_LIPOPROTEIN"/>
    <property type="match status" value="1"/>
</dbReference>
<reference evidence="6" key="1">
    <citation type="submission" date="2021-01" db="EMBL/GenBank/DDBJ databases">
        <authorList>
            <person name="Zahm M."/>
            <person name="Roques C."/>
            <person name="Cabau C."/>
            <person name="Klopp C."/>
            <person name="Donnadieu C."/>
            <person name="Jouanno E."/>
            <person name="Lampietro C."/>
            <person name="Louis A."/>
            <person name="Herpin A."/>
            <person name="Echchiki A."/>
            <person name="Berthelot C."/>
            <person name="Parey E."/>
            <person name="Roest-Crollius H."/>
            <person name="Braasch I."/>
            <person name="Postlethwait J."/>
            <person name="Bobe J."/>
            <person name="Montfort J."/>
            <person name="Bouchez O."/>
            <person name="Begum T."/>
            <person name="Mejri S."/>
            <person name="Adams A."/>
            <person name="Chen W.-J."/>
            <person name="Guiguen Y."/>
        </authorList>
    </citation>
    <scope>NUCLEOTIDE SEQUENCE</scope>
    <source>
        <strain evidence="6">YG-15Mar2019-1</strain>
        <tissue evidence="6">Brain</tissue>
    </source>
</reference>
<evidence type="ECO:0000256" key="1">
    <source>
        <dbReference type="ARBA" id="ARBA00004922"/>
    </source>
</evidence>
<evidence type="ECO:0000256" key="3">
    <source>
        <dbReference type="ARBA" id="ARBA00022679"/>
    </source>
</evidence>
<feature type="domain" description="MGAT4 conserved region" evidence="4">
    <location>
        <begin position="54"/>
        <end position="319"/>
    </location>
</feature>